<evidence type="ECO:0000256" key="1">
    <source>
        <dbReference type="SAM" id="Phobius"/>
    </source>
</evidence>
<dbReference type="AlphaFoldDB" id="A0AAE0VX36"/>
<dbReference type="EMBL" id="JAEAOA010000884">
    <property type="protein sequence ID" value="KAK3593803.1"/>
    <property type="molecule type" value="Genomic_DNA"/>
</dbReference>
<protein>
    <submittedName>
        <fullName evidence="2">Uncharacterized protein</fullName>
    </submittedName>
</protein>
<evidence type="ECO:0000313" key="3">
    <source>
        <dbReference type="Proteomes" id="UP001195483"/>
    </source>
</evidence>
<evidence type="ECO:0000313" key="2">
    <source>
        <dbReference type="EMBL" id="KAK3593803.1"/>
    </source>
</evidence>
<proteinExistence type="predicted"/>
<reference evidence="2" key="2">
    <citation type="journal article" date="2021" name="Genome Biol. Evol.">
        <title>Developing a high-quality reference genome for a parasitic bivalve with doubly uniparental inheritance (Bivalvia: Unionida).</title>
        <authorList>
            <person name="Smith C.H."/>
        </authorList>
    </citation>
    <scope>NUCLEOTIDE SEQUENCE</scope>
    <source>
        <strain evidence="2">CHS0354</strain>
        <tissue evidence="2">Mantle</tissue>
    </source>
</reference>
<name>A0AAE0VX36_9BIVA</name>
<feature type="transmembrane region" description="Helical" evidence="1">
    <location>
        <begin position="88"/>
        <end position="110"/>
    </location>
</feature>
<organism evidence="2 3">
    <name type="scientific">Potamilus streckersoni</name>
    <dbReference type="NCBI Taxonomy" id="2493646"/>
    <lineage>
        <taxon>Eukaryota</taxon>
        <taxon>Metazoa</taxon>
        <taxon>Spiralia</taxon>
        <taxon>Lophotrochozoa</taxon>
        <taxon>Mollusca</taxon>
        <taxon>Bivalvia</taxon>
        <taxon>Autobranchia</taxon>
        <taxon>Heteroconchia</taxon>
        <taxon>Palaeoheterodonta</taxon>
        <taxon>Unionida</taxon>
        <taxon>Unionoidea</taxon>
        <taxon>Unionidae</taxon>
        <taxon>Ambleminae</taxon>
        <taxon>Lampsilini</taxon>
        <taxon>Potamilus</taxon>
    </lineage>
</organism>
<accession>A0AAE0VX36</accession>
<comment type="caution">
    <text evidence="2">The sequence shown here is derived from an EMBL/GenBank/DDBJ whole genome shotgun (WGS) entry which is preliminary data.</text>
</comment>
<dbReference type="Proteomes" id="UP001195483">
    <property type="component" value="Unassembled WGS sequence"/>
</dbReference>
<reference evidence="2" key="1">
    <citation type="journal article" date="2021" name="Genome Biol. Evol.">
        <title>A High-Quality Reference Genome for a Parasitic Bivalve with Doubly Uniparental Inheritance (Bivalvia: Unionida).</title>
        <authorList>
            <person name="Smith C.H."/>
        </authorList>
    </citation>
    <scope>NUCLEOTIDE SEQUENCE</scope>
    <source>
        <strain evidence="2">CHS0354</strain>
    </source>
</reference>
<gene>
    <name evidence="2" type="ORF">CHS0354_014346</name>
</gene>
<keyword evidence="1" id="KW-0472">Membrane</keyword>
<keyword evidence="3" id="KW-1185">Reference proteome</keyword>
<keyword evidence="1" id="KW-1133">Transmembrane helix</keyword>
<reference evidence="2" key="3">
    <citation type="submission" date="2023-05" db="EMBL/GenBank/DDBJ databases">
        <authorList>
            <person name="Smith C.H."/>
        </authorList>
    </citation>
    <scope>NUCLEOTIDE SEQUENCE</scope>
    <source>
        <strain evidence="2">CHS0354</strain>
        <tissue evidence="2">Mantle</tissue>
    </source>
</reference>
<sequence length="138" mass="16191">MFDQRKVRVLDGETEQGTTIDKLGHQLFSLPQCNHQKNESCIQGPPFIVCLFMHMVCIKNTKRPVYSVFHILQYKFSRINIVIVNVRILWGCLIIQCAGNTLLYLFLYCLKTIQVKIIRDASYHIVQTLPHFTLFYIR</sequence>
<keyword evidence="1" id="KW-0812">Transmembrane</keyword>